<reference evidence="2" key="1">
    <citation type="journal article" date="2020" name="Biotechnol. Biofuels">
        <title>New insights from the biogas microbiome by comprehensive genome-resolved metagenomics of nearly 1600 species originating from multiple anaerobic digesters.</title>
        <authorList>
            <person name="Campanaro S."/>
            <person name="Treu L."/>
            <person name="Rodriguez-R L.M."/>
            <person name="Kovalovszki A."/>
            <person name="Ziels R.M."/>
            <person name="Maus I."/>
            <person name="Zhu X."/>
            <person name="Kougias P.G."/>
            <person name="Basile A."/>
            <person name="Luo G."/>
            <person name="Schluter A."/>
            <person name="Konstantinidis K.T."/>
            <person name="Angelidaki I."/>
        </authorList>
    </citation>
    <scope>NUCLEOTIDE SEQUENCE</scope>
    <source>
        <strain evidence="2">AS06rmzACSIP_7</strain>
    </source>
</reference>
<accession>A0A971S1C6</accession>
<keyword evidence="1" id="KW-0175">Coiled coil</keyword>
<dbReference type="InterPro" id="IPR010148">
    <property type="entry name" value="CRISPR-assoc_prot_CT1975"/>
</dbReference>
<protein>
    <submittedName>
        <fullName evidence="2">Type I-E CRISPR-associated protein Cas7/Cse4/CasC</fullName>
    </submittedName>
</protein>
<reference evidence="2" key="2">
    <citation type="submission" date="2020-01" db="EMBL/GenBank/DDBJ databases">
        <authorList>
            <person name="Campanaro S."/>
        </authorList>
    </citation>
    <scope>NUCLEOTIDE SEQUENCE</scope>
    <source>
        <strain evidence="2">AS06rmzACSIP_7</strain>
    </source>
</reference>
<sequence>MKHLELHIIQSVPVACLNRDDLNSPKTAMFGGVQRARVSSQAWKSPIREEMKAIEVTLFKGNRSRRMVSELSSKLQKKGIERDASVIISEHVADIIETLDSKTDGDGFKKIKTLMFFSEAEYDAIVDAVTDEIRSAAEAIRDLTATAAKVSEVLKGTDEEKKEPAKKELEKLEKEMEKNRKALAKAFNDKKIRDTIKSVQLKDAADIALFGRMVANDHSLTVEAASMFSHALSTHKADSEIDFFTAVDDLQREEESGAAITGTLEFNSATYYRFAALNLDMLADADHLGAMTHEQRQSVVRAFIEATIKAMPVARKYTMNGNTVPVYVLGVVREKGHPIQLVNAFENPVPYSKKGFVIESIKRANAEFSDLKDTWGVDSVFAKAVVKGTLKEEIKESLGSIETCFLDNLIDGMVAHVI</sequence>
<dbReference type="NCBIfam" id="TIGR01869">
    <property type="entry name" value="casC_Cse4"/>
    <property type="match status" value="1"/>
</dbReference>
<proteinExistence type="predicted"/>
<gene>
    <name evidence="2" type="primary">cas7e</name>
    <name evidence="2" type="ORF">GXY80_12880</name>
</gene>
<evidence type="ECO:0000313" key="2">
    <source>
        <dbReference type="EMBL" id="NLW36350.1"/>
    </source>
</evidence>
<evidence type="ECO:0000313" key="3">
    <source>
        <dbReference type="Proteomes" id="UP000777265"/>
    </source>
</evidence>
<name>A0A971S1C6_9BACT</name>
<dbReference type="AlphaFoldDB" id="A0A971S1C6"/>
<comment type="caution">
    <text evidence="2">The sequence shown here is derived from an EMBL/GenBank/DDBJ whole genome shotgun (WGS) entry which is preliminary data.</text>
</comment>
<dbReference type="EMBL" id="JAAYEE010000238">
    <property type="protein sequence ID" value="NLW36350.1"/>
    <property type="molecule type" value="Genomic_DNA"/>
</dbReference>
<organism evidence="2 3">
    <name type="scientific">Syntrophorhabdus aromaticivorans</name>
    <dbReference type="NCBI Taxonomy" id="328301"/>
    <lineage>
        <taxon>Bacteria</taxon>
        <taxon>Pseudomonadati</taxon>
        <taxon>Thermodesulfobacteriota</taxon>
        <taxon>Syntrophorhabdia</taxon>
        <taxon>Syntrophorhabdales</taxon>
        <taxon>Syntrophorhabdaceae</taxon>
        <taxon>Syntrophorhabdus</taxon>
    </lineage>
</organism>
<evidence type="ECO:0000256" key="1">
    <source>
        <dbReference type="SAM" id="Coils"/>
    </source>
</evidence>
<feature type="coiled-coil region" evidence="1">
    <location>
        <begin position="126"/>
        <end position="189"/>
    </location>
</feature>
<dbReference type="Proteomes" id="UP000777265">
    <property type="component" value="Unassembled WGS sequence"/>
</dbReference>
<dbReference type="Pfam" id="PF09344">
    <property type="entry name" value="Cas_CT1975"/>
    <property type="match status" value="1"/>
</dbReference>